<organism evidence="9 10">
    <name type="scientific">Hypericibacter terrae</name>
    <dbReference type="NCBI Taxonomy" id="2602015"/>
    <lineage>
        <taxon>Bacteria</taxon>
        <taxon>Pseudomonadati</taxon>
        <taxon>Pseudomonadota</taxon>
        <taxon>Alphaproteobacteria</taxon>
        <taxon>Rhodospirillales</taxon>
        <taxon>Dongiaceae</taxon>
        <taxon>Hypericibacter</taxon>
    </lineage>
</organism>
<dbReference type="AlphaFoldDB" id="A0A5J6MR25"/>
<feature type="binding site" evidence="7">
    <location>
        <position position="271"/>
    </location>
    <ligand>
        <name>Fe(2+)</name>
        <dbReference type="ChEBI" id="CHEBI:29033"/>
    </ligand>
</feature>
<protein>
    <recommendedName>
        <fullName evidence="7 8">Ferrochelatase</fullName>
        <ecNumber evidence="7 8">4.98.1.1</ecNumber>
    </recommendedName>
    <alternativeName>
        <fullName evidence="7">Heme synthase</fullName>
    </alternativeName>
    <alternativeName>
        <fullName evidence="7">Protoheme ferro-lyase</fullName>
    </alternativeName>
</protein>
<evidence type="ECO:0000256" key="3">
    <source>
        <dbReference type="ARBA" id="ARBA00023133"/>
    </source>
</evidence>
<dbReference type="CDD" id="cd03411">
    <property type="entry name" value="Ferrochelatase_N"/>
    <property type="match status" value="1"/>
</dbReference>
<evidence type="ECO:0000256" key="2">
    <source>
        <dbReference type="ARBA" id="ARBA00023004"/>
    </source>
</evidence>
<evidence type="ECO:0000256" key="4">
    <source>
        <dbReference type="ARBA" id="ARBA00023239"/>
    </source>
</evidence>
<proteinExistence type="inferred from homology"/>
<evidence type="ECO:0000256" key="6">
    <source>
        <dbReference type="ARBA" id="ARBA00024536"/>
    </source>
</evidence>
<dbReference type="EMBL" id="CP042906">
    <property type="protein sequence ID" value="QEX19884.1"/>
    <property type="molecule type" value="Genomic_DNA"/>
</dbReference>
<dbReference type="KEGG" id="htq:FRZ44_51990"/>
<dbReference type="GO" id="GO:0005737">
    <property type="term" value="C:cytoplasm"/>
    <property type="evidence" value="ECO:0007669"/>
    <property type="project" value="UniProtKB-SubCell"/>
</dbReference>
<keyword evidence="7" id="KW-0479">Metal-binding</keyword>
<reference evidence="9 10" key="1">
    <citation type="submission" date="2019-08" db="EMBL/GenBank/DDBJ databases">
        <title>Hyperibacter terrae gen. nov., sp. nov. and Hyperibacter viscosus sp. nov., two new members in the family Rhodospirillaceae isolated from the rhizosphere of Hypericum perforatum.</title>
        <authorList>
            <person name="Noviana Z."/>
        </authorList>
    </citation>
    <scope>NUCLEOTIDE SEQUENCE [LARGE SCALE GENOMIC DNA]</scope>
    <source>
        <strain evidence="9 10">R5913</strain>
    </source>
</reference>
<keyword evidence="5 7" id="KW-0627">Porphyrin biosynthesis</keyword>
<sequence>MRTAIVLFNLGGPDGPDSVEPFLRNLFSDPAILRVPGLFRGLLARLIARRRAPVAKAVYDKLGGGSPLLPNTQAQARALETELEDLGEVRCFVTMRYWKPFADETAPEVKRFAPDRIILLPLYPQFSTTTTESAFADWNRAATLAGVTARTFTIRDYPAEEGFVAAVSRLTAEMLPQARAAGPTKILFSAHGLPKKIVQAGDPYADQVGSSVRAVAARLGLTPEDYEICFQSRVGPLEWIGPYTDEEIVRAAQAGQSILLVPIAFVSEHSETLVELDIEYRHLAEREGAVGYFRVPTVGTAPEFIAGLGGLVRQALQPGGSSTSSSRMRS</sequence>
<dbReference type="EC" id="4.98.1.1" evidence="7 8"/>
<keyword evidence="3 7" id="KW-0350">Heme biosynthesis</keyword>
<comment type="subcellular location">
    <subcellularLocation>
        <location evidence="7 8">Cytoplasm</location>
    </subcellularLocation>
</comment>
<evidence type="ECO:0000313" key="9">
    <source>
        <dbReference type="EMBL" id="QEX19884.1"/>
    </source>
</evidence>
<keyword evidence="4 7" id="KW-0456">Lyase</keyword>
<comment type="catalytic activity">
    <reaction evidence="6">
        <text>Fe-coproporphyrin III + 2 H(+) = coproporphyrin III + Fe(2+)</text>
        <dbReference type="Rhea" id="RHEA:49572"/>
        <dbReference type="ChEBI" id="CHEBI:15378"/>
        <dbReference type="ChEBI" id="CHEBI:29033"/>
        <dbReference type="ChEBI" id="CHEBI:68438"/>
        <dbReference type="ChEBI" id="CHEBI:131725"/>
        <dbReference type="EC" id="4.99.1.9"/>
    </reaction>
    <physiologicalReaction direction="right-to-left" evidence="6">
        <dbReference type="Rhea" id="RHEA:49574"/>
    </physiologicalReaction>
</comment>
<feature type="binding site" evidence="7">
    <location>
        <position position="191"/>
    </location>
    <ligand>
        <name>Fe(2+)</name>
        <dbReference type="ChEBI" id="CHEBI:29033"/>
    </ligand>
</feature>
<comment type="similarity">
    <text evidence="1 7 8">Belongs to the ferrochelatase family.</text>
</comment>
<dbReference type="HAMAP" id="MF_00323">
    <property type="entry name" value="Ferrochelatase"/>
    <property type="match status" value="1"/>
</dbReference>
<evidence type="ECO:0000313" key="10">
    <source>
        <dbReference type="Proteomes" id="UP000326202"/>
    </source>
</evidence>
<name>A0A5J6MR25_9PROT</name>
<dbReference type="UniPathway" id="UPA00252">
    <property type="reaction ID" value="UER00325"/>
</dbReference>
<dbReference type="PANTHER" id="PTHR11108">
    <property type="entry name" value="FERROCHELATASE"/>
    <property type="match status" value="1"/>
</dbReference>
<comment type="pathway">
    <text evidence="7 8">Porphyrin-containing compound metabolism; protoheme biosynthesis; protoheme from protoporphyrin-IX: step 1/1.</text>
</comment>
<dbReference type="InterPro" id="IPR019772">
    <property type="entry name" value="Ferrochelatase_AS"/>
</dbReference>
<evidence type="ECO:0000256" key="8">
    <source>
        <dbReference type="RuleBase" id="RU000607"/>
    </source>
</evidence>
<gene>
    <name evidence="7 9" type="primary">hemH</name>
    <name evidence="9" type="ORF">FRZ44_51990</name>
</gene>
<dbReference type="PANTHER" id="PTHR11108:SF1">
    <property type="entry name" value="FERROCHELATASE, MITOCHONDRIAL"/>
    <property type="match status" value="1"/>
</dbReference>
<dbReference type="Proteomes" id="UP000326202">
    <property type="component" value="Chromosome"/>
</dbReference>
<comment type="catalytic activity">
    <reaction evidence="7 8">
        <text>heme b + 2 H(+) = protoporphyrin IX + Fe(2+)</text>
        <dbReference type="Rhea" id="RHEA:22584"/>
        <dbReference type="ChEBI" id="CHEBI:15378"/>
        <dbReference type="ChEBI" id="CHEBI:29033"/>
        <dbReference type="ChEBI" id="CHEBI:57306"/>
        <dbReference type="ChEBI" id="CHEBI:60344"/>
        <dbReference type="EC" id="4.98.1.1"/>
    </reaction>
</comment>
<dbReference type="InterPro" id="IPR001015">
    <property type="entry name" value="Ferrochelatase"/>
</dbReference>
<dbReference type="GO" id="GO:0046872">
    <property type="term" value="F:metal ion binding"/>
    <property type="evidence" value="ECO:0007669"/>
    <property type="project" value="UniProtKB-KW"/>
</dbReference>
<dbReference type="CDD" id="cd00419">
    <property type="entry name" value="Ferrochelatase_C"/>
    <property type="match status" value="1"/>
</dbReference>
<dbReference type="RefSeq" id="WP_151179906.1">
    <property type="nucleotide sequence ID" value="NZ_CP042906.1"/>
</dbReference>
<evidence type="ECO:0000256" key="7">
    <source>
        <dbReference type="HAMAP-Rule" id="MF_00323"/>
    </source>
</evidence>
<keyword evidence="2 7" id="KW-0408">Iron</keyword>
<evidence type="ECO:0000256" key="1">
    <source>
        <dbReference type="ARBA" id="ARBA00007718"/>
    </source>
</evidence>
<keyword evidence="7 8" id="KW-0963">Cytoplasm</keyword>
<dbReference type="GO" id="GO:0006783">
    <property type="term" value="P:heme biosynthetic process"/>
    <property type="evidence" value="ECO:0007669"/>
    <property type="project" value="UniProtKB-UniRule"/>
</dbReference>
<dbReference type="Pfam" id="PF00762">
    <property type="entry name" value="Ferrochelatase"/>
    <property type="match status" value="1"/>
</dbReference>
<dbReference type="InterPro" id="IPR033644">
    <property type="entry name" value="Ferrochelatase_C"/>
</dbReference>
<accession>A0A5J6MR25</accession>
<dbReference type="InterPro" id="IPR033659">
    <property type="entry name" value="Ferrochelatase_N"/>
</dbReference>
<comment type="function">
    <text evidence="7 8">Catalyzes the ferrous insertion into protoporphyrin IX.</text>
</comment>
<dbReference type="SUPFAM" id="SSF53800">
    <property type="entry name" value="Chelatase"/>
    <property type="match status" value="1"/>
</dbReference>
<dbReference type="Gene3D" id="3.40.50.1400">
    <property type="match status" value="2"/>
</dbReference>
<dbReference type="PROSITE" id="PS00534">
    <property type="entry name" value="FERROCHELATASE"/>
    <property type="match status" value="1"/>
</dbReference>
<dbReference type="NCBIfam" id="TIGR00109">
    <property type="entry name" value="hemH"/>
    <property type="match status" value="1"/>
</dbReference>
<evidence type="ECO:0000256" key="5">
    <source>
        <dbReference type="ARBA" id="ARBA00023244"/>
    </source>
</evidence>
<dbReference type="GO" id="GO:0004325">
    <property type="term" value="F:ferrochelatase activity"/>
    <property type="evidence" value="ECO:0007669"/>
    <property type="project" value="UniProtKB-UniRule"/>
</dbReference>
<keyword evidence="10" id="KW-1185">Reference proteome</keyword>
<dbReference type="OrthoDB" id="9809741at2"/>